<dbReference type="AlphaFoldDB" id="A0A1W1D426"/>
<gene>
    <name evidence="1" type="ORF">MNB_SM-3-374</name>
</gene>
<evidence type="ECO:0000313" key="1">
    <source>
        <dbReference type="EMBL" id="SFV75354.1"/>
    </source>
</evidence>
<dbReference type="EMBL" id="FPHP01000029">
    <property type="protein sequence ID" value="SFV75354.1"/>
    <property type="molecule type" value="Genomic_DNA"/>
</dbReference>
<organism evidence="1">
    <name type="scientific">hydrothermal vent metagenome</name>
    <dbReference type="NCBI Taxonomy" id="652676"/>
    <lineage>
        <taxon>unclassified sequences</taxon>
        <taxon>metagenomes</taxon>
        <taxon>ecological metagenomes</taxon>
    </lineage>
</organism>
<reference evidence="1" key="1">
    <citation type="submission" date="2016-10" db="EMBL/GenBank/DDBJ databases">
        <authorList>
            <person name="de Groot N.N."/>
        </authorList>
    </citation>
    <scope>NUCLEOTIDE SEQUENCE</scope>
</reference>
<protein>
    <submittedName>
        <fullName evidence="1">Uncharacterized protein</fullName>
    </submittedName>
</protein>
<proteinExistence type="predicted"/>
<name>A0A1W1D426_9ZZZZ</name>
<sequence length="163" mass="19669">MARYKKNSKKQNFLNSIPIISLEDATNDLTLRCKFNFSYFIVDSAGQDFKDWSQNELSKLFDKLKEYSKFSLSHWENQKVGNYPVFVKYDYFPKNTDFTKPKHVPHQAIWSRFHIENKKRLIGFVIPDEYHDMIHQKTSKRFDTNTFYVVFLDKEHKFYKVSN</sequence>
<accession>A0A1W1D426</accession>